<reference evidence="6" key="3">
    <citation type="submission" date="2015-06" db="UniProtKB">
        <authorList>
            <consortium name="EnsemblMetazoa"/>
        </authorList>
    </citation>
    <scope>IDENTIFICATION</scope>
</reference>
<proteinExistence type="inferred from homology"/>
<evidence type="ECO:0000256" key="3">
    <source>
        <dbReference type="ARBA" id="ARBA00023216"/>
    </source>
</evidence>
<dbReference type="EnsemblMetazoa" id="CapteT139493">
    <property type="protein sequence ID" value="CapteP139493"/>
    <property type="gene ID" value="CapteG139493"/>
</dbReference>
<dbReference type="InterPro" id="IPR037104">
    <property type="entry name" value="Annexin_sf"/>
</dbReference>
<dbReference type="STRING" id="283909.R7TKB3"/>
<evidence type="ECO:0000313" key="5">
    <source>
        <dbReference type="EMBL" id="ELT94149.1"/>
    </source>
</evidence>
<dbReference type="InterPro" id="IPR018502">
    <property type="entry name" value="Annexin_repeat"/>
</dbReference>
<feature type="compositionally biased region" description="Low complexity" evidence="4">
    <location>
        <begin position="149"/>
        <end position="159"/>
    </location>
</feature>
<organism evidence="5">
    <name type="scientific">Capitella teleta</name>
    <name type="common">Polychaete worm</name>
    <dbReference type="NCBI Taxonomy" id="283909"/>
    <lineage>
        <taxon>Eukaryota</taxon>
        <taxon>Metazoa</taxon>
        <taxon>Spiralia</taxon>
        <taxon>Lophotrochozoa</taxon>
        <taxon>Annelida</taxon>
        <taxon>Polychaeta</taxon>
        <taxon>Sedentaria</taxon>
        <taxon>Scolecida</taxon>
        <taxon>Capitellidae</taxon>
        <taxon>Capitella</taxon>
    </lineage>
</organism>
<evidence type="ECO:0008006" key="8">
    <source>
        <dbReference type="Google" id="ProtNLM"/>
    </source>
</evidence>
<protein>
    <recommendedName>
        <fullName evidence="8">Annexin</fullName>
    </recommendedName>
</protein>
<dbReference type="PRINTS" id="PR00196">
    <property type="entry name" value="ANNEXIN"/>
</dbReference>
<dbReference type="Gene3D" id="1.10.220.10">
    <property type="entry name" value="Annexin"/>
    <property type="match status" value="3"/>
</dbReference>
<reference evidence="5 7" key="2">
    <citation type="journal article" date="2013" name="Nature">
        <title>Insights into bilaterian evolution from three spiralian genomes.</title>
        <authorList>
            <person name="Simakov O."/>
            <person name="Marletaz F."/>
            <person name="Cho S.J."/>
            <person name="Edsinger-Gonzales E."/>
            <person name="Havlak P."/>
            <person name="Hellsten U."/>
            <person name="Kuo D.H."/>
            <person name="Larsson T."/>
            <person name="Lv J."/>
            <person name="Arendt D."/>
            <person name="Savage R."/>
            <person name="Osoegawa K."/>
            <person name="de Jong P."/>
            <person name="Grimwood J."/>
            <person name="Chapman J.A."/>
            <person name="Shapiro H."/>
            <person name="Aerts A."/>
            <person name="Otillar R.P."/>
            <person name="Terry A.Y."/>
            <person name="Boore J.L."/>
            <person name="Grigoriev I.V."/>
            <person name="Lindberg D.R."/>
            <person name="Seaver E.C."/>
            <person name="Weisblat D.A."/>
            <person name="Putnam N.H."/>
            <person name="Rokhsar D.S."/>
        </authorList>
    </citation>
    <scope>NUCLEOTIDE SEQUENCE</scope>
    <source>
        <strain evidence="5 7">I ESC-2004</strain>
    </source>
</reference>
<dbReference type="GO" id="GO:0012506">
    <property type="term" value="C:vesicle membrane"/>
    <property type="evidence" value="ECO:0007669"/>
    <property type="project" value="TreeGrafter"/>
</dbReference>
<dbReference type="GO" id="GO:0001786">
    <property type="term" value="F:phosphatidylserine binding"/>
    <property type="evidence" value="ECO:0007669"/>
    <property type="project" value="TreeGrafter"/>
</dbReference>
<dbReference type="InterPro" id="IPR001464">
    <property type="entry name" value="Annexin"/>
</dbReference>
<dbReference type="GO" id="GO:0005509">
    <property type="term" value="F:calcium ion binding"/>
    <property type="evidence" value="ECO:0007669"/>
    <property type="project" value="InterPro"/>
</dbReference>
<name>R7TKB3_CAPTE</name>
<dbReference type="OMA" id="FFQSAYS"/>
<reference evidence="7" key="1">
    <citation type="submission" date="2012-12" db="EMBL/GenBank/DDBJ databases">
        <authorList>
            <person name="Hellsten U."/>
            <person name="Grimwood J."/>
            <person name="Chapman J.A."/>
            <person name="Shapiro H."/>
            <person name="Aerts A."/>
            <person name="Otillar R.P."/>
            <person name="Terry A.Y."/>
            <person name="Boore J.L."/>
            <person name="Simakov O."/>
            <person name="Marletaz F."/>
            <person name="Cho S.-J."/>
            <person name="Edsinger-Gonzales E."/>
            <person name="Havlak P."/>
            <person name="Kuo D.-H."/>
            <person name="Larsson T."/>
            <person name="Lv J."/>
            <person name="Arendt D."/>
            <person name="Savage R."/>
            <person name="Osoegawa K."/>
            <person name="de Jong P."/>
            <person name="Lindberg D.R."/>
            <person name="Seaver E.C."/>
            <person name="Weisblat D.A."/>
            <person name="Putnam N.H."/>
            <person name="Grigoriev I.V."/>
            <person name="Rokhsar D.S."/>
        </authorList>
    </citation>
    <scope>NUCLEOTIDE SEQUENCE</scope>
    <source>
        <strain evidence="7">I ESC-2004</strain>
    </source>
</reference>
<evidence type="ECO:0000313" key="6">
    <source>
        <dbReference type="EnsemblMetazoa" id="CapteP139493"/>
    </source>
</evidence>
<dbReference type="GO" id="GO:0005634">
    <property type="term" value="C:nucleus"/>
    <property type="evidence" value="ECO:0007669"/>
    <property type="project" value="TreeGrafter"/>
</dbReference>
<keyword evidence="7" id="KW-1185">Reference proteome</keyword>
<accession>R7TKB3</accession>
<dbReference type="AlphaFoldDB" id="R7TKB3"/>
<dbReference type="Proteomes" id="UP000014760">
    <property type="component" value="Unassembled WGS sequence"/>
</dbReference>
<sequence length="275" mass="30751">TLMDILPKRSLDQRLKIREDYQAKYKKDLKDDIGRKLNSHPGPLKHAMTSLVMSQGENDAHTVRQAVKGFGTNEADLNEILITKNKQELNTMQAAYDKDYDESVEDAIKGDTSGGYQKVCLDLLKGDRDQGSKVDNDQAKRDAQNIHQSNESNNNNSNNTDGKPIKLARSSDTRQCFSTLSEYKQHSSLGVMCNPIVVKYLDSPSSFFAEKLNQSVTGSLHDKDLTRVVVSRHETDLNIIKSEYERINGHTIGADVKGKCKGDHKAVMLTLLNEP</sequence>
<dbReference type="PANTHER" id="PTHR10502:SF102">
    <property type="entry name" value="ANNEXIN B11"/>
    <property type="match status" value="1"/>
</dbReference>
<evidence type="ECO:0000313" key="7">
    <source>
        <dbReference type="Proteomes" id="UP000014760"/>
    </source>
</evidence>
<dbReference type="OrthoDB" id="37886at2759"/>
<dbReference type="GO" id="GO:0005886">
    <property type="term" value="C:plasma membrane"/>
    <property type="evidence" value="ECO:0007669"/>
    <property type="project" value="TreeGrafter"/>
</dbReference>
<dbReference type="PROSITE" id="PS51897">
    <property type="entry name" value="ANNEXIN_2"/>
    <property type="match status" value="3"/>
</dbReference>
<dbReference type="EMBL" id="KB309537">
    <property type="protein sequence ID" value="ELT94149.1"/>
    <property type="molecule type" value="Genomic_DNA"/>
</dbReference>
<evidence type="ECO:0000256" key="1">
    <source>
        <dbReference type="ARBA" id="ARBA00007831"/>
    </source>
</evidence>
<feature type="non-terminal residue" evidence="5">
    <location>
        <position position="1"/>
    </location>
</feature>
<feature type="region of interest" description="Disordered" evidence="4">
    <location>
        <begin position="145"/>
        <end position="168"/>
    </location>
</feature>
<evidence type="ECO:0000256" key="4">
    <source>
        <dbReference type="SAM" id="MobiDB-lite"/>
    </source>
</evidence>
<keyword evidence="2" id="KW-0677">Repeat</keyword>
<dbReference type="Pfam" id="PF00191">
    <property type="entry name" value="Annexin"/>
    <property type="match status" value="3"/>
</dbReference>
<dbReference type="SUPFAM" id="SSF47874">
    <property type="entry name" value="Annexin"/>
    <property type="match status" value="1"/>
</dbReference>
<dbReference type="HOGENOM" id="CLU_025300_0_2_1"/>
<comment type="similarity">
    <text evidence="1">Belongs to the annexin family.</text>
</comment>
<dbReference type="GO" id="GO:0005737">
    <property type="term" value="C:cytoplasm"/>
    <property type="evidence" value="ECO:0007669"/>
    <property type="project" value="TreeGrafter"/>
</dbReference>
<dbReference type="EMBL" id="AMQN01000323">
    <property type="status" value="NOT_ANNOTATED_CDS"/>
    <property type="molecule type" value="Genomic_DNA"/>
</dbReference>
<dbReference type="PANTHER" id="PTHR10502">
    <property type="entry name" value="ANNEXIN"/>
    <property type="match status" value="1"/>
</dbReference>
<gene>
    <name evidence="5" type="ORF">CAPTEDRAFT_139493</name>
</gene>
<evidence type="ECO:0000256" key="2">
    <source>
        <dbReference type="ARBA" id="ARBA00022737"/>
    </source>
</evidence>
<dbReference type="GO" id="GO:0005544">
    <property type="term" value="F:calcium-dependent phospholipid binding"/>
    <property type="evidence" value="ECO:0007669"/>
    <property type="project" value="InterPro"/>
</dbReference>
<dbReference type="SMART" id="SM00335">
    <property type="entry name" value="ANX"/>
    <property type="match status" value="3"/>
</dbReference>
<keyword evidence="3" id="KW-0041">Annexin</keyword>